<evidence type="ECO:0000256" key="7">
    <source>
        <dbReference type="ARBA" id="ARBA00023136"/>
    </source>
</evidence>
<evidence type="ECO:0000256" key="2">
    <source>
        <dbReference type="ARBA" id="ARBA00009773"/>
    </source>
</evidence>
<evidence type="ECO:0000256" key="3">
    <source>
        <dbReference type="ARBA" id="ARBA00022448"/>
    </source>
</evidence>
<dbReference type="InterPro" id="IPR002549">
    <property type="entry name" value="AI-2E-like"/>
</dbReference>
<organism evidence="9 10">
    <name type="scientific">Azorhizobium caulinodans (strain ATCC 43989 / DSM 5975 / JCM 20966 / LMG 6465 / NBRC 14845 / NCIMB 13405 / ORS 571)</name>
    <dbReference type="NCBI Taxonomy" id="438753"/>
    <lineage>
        <taxon>Bacteria</taxon>
        <taxon>Pseudomonadati</taxon>
        <taxon>Pseudomonadota</taxon>
        <taxon>Alphaproteobacteria</taxon>
        <taxon>Hyphomicrobiales</taxon>
        <taxon>Xanthobacteraceae</taxon>
        <taxon>Azorhizobium</taxon>
    </lineage>
</organism>
<feature type="transmembrane region" description="Helical" evidence="8">
    <location>
        <begin position="149"/>
        <end position="171"/>
    </location>
</feature>
<feature type="transmembrane region" description="Helical" evidence="8">
    <location>
        <begin position="64"/>
        <end position="90"/>
    </location>
</feature>
<dbReference type="Pfam" id="PF01594">
    <property type="entry name" value="AI-2E_transport"/>
    <property type="match status" value="1"/>
</dbReference>
<dbReference type="GO" id="GO:0055085">
    <property type="term" value="P:transmembrane transport"/>
    <property type="evidence" value="ECO:0007669"/>
    <property type="project" value="TreeGrafter"/>
</dbReference>
<dbReference type="KEGG" id="azc:AZC_4415"/>
<comment type="similarity">
    <text evidence="2">Belongs to the autoinducer-2 exporter (AI-2E) (TC 2.A.86) family.</text>
</comment>
<keyword evidence="6 8" id="KW-1133">Transmembrane helix</keyword>
<dbReference type="eggNOG" id="COG0628">
    <property type="taxonomic scope" value="Bacteria"/>
</dbReference>
<dbReference type="PANTHER" id="PTHR21716:SF53">
    <property type="entry name" value="PERMEASE PERM-RELATED"/>
    <property type="match status" value="1"/>
</dbReference>
<dbReference type="GO" id="GO:0005886">
    <property type="term" value="C:plasma membrane"/>
    <property type="evidence" value="ECO:0007669"/>
    <property type="project" value="UniProtKB-SubCell"/>
</dbReference>
<feature type="transmembrane region" description="Helical" evidence="8">
    <location>
        <begin position="237"/>
        <end position="256"/>
    </location>
</feature>
<reference evidence="9 10" key="6">
    <citation type="journal article" date="2011" name="Appl. Environ. Microbiol.">
        <title>Involvement of the azorhizobial chromosome partition gene (parA) in the onset of bacteroid differentiation during Sesbania rostrata stem nodule development.</title>
        <authorList>
            <person name="Liu CT."/>
            <person name="Lee KB."/>
            <person name="Wang YS."/>
            <person name="Peng MH."/>
            <person name="Lee KT."/>
            <person name="Suzuki S."/>
            <person name="Suzuki T."/>
            <person name="Oyaizu H."/>
        </authorList>
    </citation>
    <scope>NUCLEOTIDE SEQUENCE [LARGE SCALE GENOMIC DNA]</scope>
    <source>
        <strain evidence="10">ATCC 43989 / DSM 5975 / JCM 20966 / LMG 6465 / NBRC 14845 / NCIMB 13405 / ORS 571</strain>
    </source>
</reference>
<feature type="transmembrane region" description="Helical" evidence="8">
    <location>
        <begin position="263"/>
        <end position="282"/>
    </location>
</feature>
<name>A8HWC0_AZOC5</name>
<evidence type="ECO:0000256" key="1">
    <source>
        <dbReference type="ARBA" id="ARBA00004651"/>
    </source>
</evidence>
<keyword evidence="4" id="KW-1003">Cell membrane</keyword>
<dbReference type="HOGENOM" id="CLU_031275_0_0_5"/>
<evidence type="ECO:0000256" key="6">
    <source>
        <dbReference type="ARBA" id="ARBA00022989"/>
    </source>
</evidence>
<accession>A8HWC0</accession>
<dbReference type="Proteomes" id="UP000000270">
    <property type="component" value="Chromosome"/>
</dbReference>
<reference evidence="9 10" key="3">
    <citation type="journal article" date="2008" name="BMC Genomics">
        <title>The genome of the versatile nitrogen fixer Azorhizobium caulinodans ORS571.</title>
        <authorList>
            <person name="Lee KB."/>
            <person name="Backer P.D."/>
            <person name="Aono T."/>
            <person name="Liu CT."/>
            <person name="Suzuki S."/>
            <person name="Suzuki T."/>
            <person name="Kaneko T."/>
            <person name="Yamada M."/>
            <person name="Tabata S."/>
            <person name="Kupfer D.M."/>
            <person name="Najar F.Z."/>
            <person name="Wiley G.B."/>
            <person name="Roe B."/>
            <person name="Binnewies T.T."/>
            <person name="Ussery D.W."/>
            <person name="D'Haeze W."/>
            <person name="Herder J.D."/>
            <person name="Gevers D."/>
            <person name="Vereecke D."/>
            <person name="Holsters M."/>
            <person name="Oyaizu H."/>
        </authorList>
    </citation>
    <scope>NUCLEOTIDE SEQUENCE [LARGE SCALE GENOMIC DNA]</scope>
    <source>
        <strain evidence="10">ATCC 43989 / DSM 5975 / JCM 20966 / LMG 6465 / NBRC 14845 / NCIMB 13405 / ORS 571</strain>
    </source>
</reference>
<gene>
    <name evidence="9" type="ordered locus">AZC_4415</name>
</gene>
<sequence length="349" mass="37510">MATGAGTGMDAFKGQKILIGLIATVVLAAAVSLAQVILAPVVFAIFVIAVVWPVQRRLEQRIGTGLASLLTLLLTLAVIGSIVSMVVWGFSHVAQWTFANAGRFQAIYAQAGDWLEGHGFLLAGSVADHFNVRWLLRALQEISARANSLASFLVVTAVFVVFGLLEADIFVRQVARLPRYGAFLMASGADIASKMQTYMWVRTLMSIATGILVWGFTLASGMELATAWGVIALALNYIPVIGPFTATLLPTVFALVQFESWRMALFVFVVLNVVQFVSGSYLEPRIAGRTLAISPFLVLFAVFFWSFLWGLAGAFIGVPLVIAALTFCAHGTGTRWIADLFSGRAPEAG</sequence>
<keyword evidence="3" id="KW-0813">Transport</keyword>
<proteinExistence type="inferred from homology"/>
<dbReference type="PANTHER" id="PTHR21716">
    <property type="entry name" value="TRANSMEMBRANE PROTEIN"/>
    <property type="match status" value="1"/>
</dbReference>
<reference evidence="9 10" key="5">
    <citation type="journal article" date="2010" name="Appl. Environ. Microbiol.">
        <title>phrR-like gene praR of Azorhizobium caulinodans ORS571 is essential for symbiosis with Sesbania rostrata and is involved in expression of reb genes.</title>
        <authorList>
            <person name="Akiba N."/>
            <person name="Aono T."/>
            <person name="Toyazaki H."/>
            <person name="Sato S."/>
            <person name="Oyaizu H."/>
        </authorList>
    </citation>
    <scope>NUCLEOTIDE SEQUENCE [LARGE SCALE GENOMIC DNA]</scope>
    <source>
        <strain evidence="10">ATCC 43989 / DSM 5975 / JCM 20966 / LMG 6465 / NBRC 14845 / NCIMB 13405 / ORS 571</strain>
    </source>
</reference>
<evidence type="ECO:0008006" key="11">
    <source>
        <dbReference type="Google" id="ProtNLM"/>
    </source>
</evidence>
<keyword evidence="5 8" id="KW-0812">Transmembrane</keyword>
<comment type="subcellular location">
    <subcellularLocation>
        <location evidence="1">Cell membrane</location>
        <topology evidence="1">Multi-pass membrane protein</topology>
    </subcellularLocation>
</comment>
<reference evidence="9 10" key="4">
    <citation type="journal article" date="2009" name="Appl. Environ. Microbiol.">
        <title>Comparative genome-wide transcriptional profiling of Azorhizobium caulinodans ORS571 grown under free-living and symbiotic conditions.</title>
        <authorList>
            <person name="Tsukada S."/>
            <person name="Aono T."/>
            <person name="Akiba N."/>
            <person name="Lee KB."/>
            <person name="Liu CT."/>
            <person name="Toyazaki H."/>
            <person name="Oyaizu H."/>
        </authorList>
    </citation>
    <scope>NUCLEOTIDE SEQUENCE [LARGE SCALE GENOMIC DNA]</scope>
    <source>
        <strain evidence="10">ATCC 43989 / DSM 5975 / JCM 20966 / LMG 6465 / NBRC 14845 / NCIMB 13405 / ORS 571</strain>
    </source>
</reference>
<protein>
    <recommendedName>
        <fullName evidence="11">Permease</fullName>
    </recommendedName>
</protein>
<dbReference type="EMBL" id="AP009384">
    <property type="protein sequence ID" value="BAF90413.1"/>
    <property type="molecule type" value="Genomic_DNA"/>
</dbReference>
<evidence type="ECO:0000256" key="4">
    <source>
        <dbReference type="ARBA" id="ARBA00022475"/>
    </source>
</evidence>
<keyword evidence="10" id="KW-1185">Reference proteome</keyword>
<feature type="transmembrane region" description="Helical" evidence="8">
    <location>
        <begin position="302"/>
        <end position="327"/>
    </location>
</feature>
<reference evidence="10" key="2">
    <citation type="submission" date="2007-04" db="EMBL/GenBank/DDBJ databases">
        <title>Complete genome sequence of the nitrogen-fixing bacterium Azorhizobium caulinodans ORS571.</title>
        <authorList>
            <person name="Lee K.B."/>
            <person name="Backer P.D."/>
            <person name="Aono T."/>
            <person name="Liu C.T."/>
            <person name="Suzuki S."/>
            <person name="Suzuki T."/>
            <person name="Kaneko T."/>
            <person name="Yamada M."/>
            <person name="Tabata S."/>
            <person name="Kupfer D.M."/>
            <person name="Najar F.Z."/>
            <person name="Wiley G.B."/>
            <person name="Roe B."/>
            <person name="Binnewies T."/>
            <person name="Ussery D."/>
            <person name="Vereecke D."/>
            <person name="Gevers D."/>
            <person name="Holsters M."/>
            <person name="Oyaizu H."/>
        </authorList>
    </citation>
    <scope>NUCLEOTIDE SEQUENCE [LARGE SCALE GENOMIC DNA]</scope>
    <source>
        <strain evidence="10">ATCC 43989 / DSM 5975 / JCM 20966 / LMG 6465 / NBRC 14845 / NCIMB 13405 / ORS 571</strain>
    </source>
</reference>
<evidence type="ECO:0000256" key="8">
    <source>
        <dbReference type="SAM" id="Phobius"/>
    </source>
</evidence>
<evidence type="ECO:0000313" key="9">
    <source>
        <dbReference type="EMBL" id="BAF90413.1"/>
    </source>
</evidence>
<dbReference type="STRING" id="438753.AZC_4415"/>
<keyword evidence="7 8" id="KW-0472">Membrane</keyword>
<feature type="transmembrane region" description="Helical" evidence="8">
    <location>
        <begin position="19"/>
        <end position="52"/>
    </location>
</feature>
<feature type="transmembrane region" description="Helical" evidence="8">
    <location>
        <begin position="204"/>
        <end position="231"/>
    </location>
</feature>
<evidence type="ECO:0000256" key="5">
    <source>
        <dbReference type="ARBA" id="ARBA00022692"/>
    </source>
</evidence>
<reference evidence="9 10" key="1">
    <citation type="journal article" date="2007" name="Appl. Environ. Microbiol.">
        <title>Rhizobial factors required for stem nodule maturation and maintenance in Sesbania rostrata-Azorhizobium caulinodans ORS571 symbiosis.</title>
        <authorList>
            <person name="Suzuki S."/>
            <person name="Aono T."/>
            <person name="Lee KB."/>
            <person name="Suzuki T."/>
            <person name="Liu CT."/>
            <person name="Miwa H."/>
            <person name="Wakao S."/>
            <person name="Iki T."/>
            <person name="Oyaizu H."/>
        </authorList>
    </citation>
    <scope>NUCLEOTIDE SEQUENCE [LARGE SCALE GENOMIC DNA]</scope>
    <source>
        <strain evidence="10">ATCC 43989 / DSM 5975 / JCM 20966 / LMG 6465 / NBRC 14845 / NCIMB 13405 / ORS 571</strain>
    </source>
</reference>
<dbReference type="AlphaFoldDB" id="A8HWC0"/>
<evidence type="ECO:0000313" key="10">
    <source>
        <dbReference type="Proteomes" id="UP000000270"/>
    </source>
</evidence>